<name>A0A559IXT5_9BACL</name>
<dbReference type="Proteomes" id="UP000318102">
    <property type="component" value="Unassembled WGS sequence"/>
</dbReference>
<comment type="caution">
    <text evidence="1">The sequence shown here is derived from an EMBL/GenBank/DDBJ whole genome shotgun (WGS) entry which is preliminary data.</text>
</comment>
<protein>
    <submittedName>
        <fullName evidence="1">GapA-binding peptide SR1P</fullName>
    </submittedName>
</protein>
<keyword evidence="2" id="KW-1185">Reference proteome</keyword>
<dbReference type="Pfam" id="PF13790">
    <property type="entry name" value="SR1P"/>
    <property type="match status" value="1"/>
</dbReference>
<accession>A0A559IXT5</accession>
<dbReference type="OrthoDB" id="2971595at2"/>
<gene>
    <name evidence="1" type="ORF">FPZ44_04615</name>
</gene>
<dbReference type="AlphaFoldDB" id="A0A559IXT5"/>
<evidence type="ECO:0000313" key="2">
    <source>
        <dbReference type="Proteomes" id="UP000318102"/>
    </source>
</evidence>
<dbReference type="InterPro" id="IPR025236">
    <property type="entry name" value="SR1P"/>
</dbReference>
<sequence>MNESMNNLNVNMGVIICKHCNSQVETLNTNRMVVYYGVCDQPECRQLHRSLDVPVNMYAE</sequence>
<dbReference type="EMBL" id="VNJK01000001">
    <property type="protein sequence ID" value="TVX92407.1"/>
    <property type="molecule type" value="Genomic_DNA"/>
</dbReference>
<evidence type="ECO:0000313" key="1">
    <source>
        <dbReference type="EMBL" id="TVX92407.1"/>
    </source>
</evidence>
<dbReference type="RefSeq" id="WP_144987845.1">
    <property type="nucleotide sequence ID" value="NZ_VNJK01000001.1"/>
</dbReference>
<reference evidence="1 2" key="1">
    <citation type="submission" date="2019-07" db="EMBL/GenBank/DDBJ databases">
        <authorList>
            <person name="Kim J."/>
        </authorList>
    </citation>
    <scope>NUCLEOTIDE SEQUENCE [LARGE SCALE GENOMIC DNA]</scope>
    <source>
        <strain evidence="1 2">N4</strain>
    </source>
</reference>
<proteinExistence type="predicted"/>
<organism evidence="1 2">
    <name type="scientific">Paenibacillus agilis</name>
    <dbReference type="NCBI Taxonomy" id="3020863"/>
    <lineage>
        <taxon>Bacteria</taxon>
        <taxon>Bacillati</taxon>
        <taxon>Bacillota</taxon>
        <taxon>Bacilli</taxon>
        <taxon>Bacillales</taxon>
        <taxon>Paenibacillaceae</taxon>
        <taxon>Paenibacillus</taxon>
    </lineage>
</organism>